<dbReference type="InterPro" id="IPR008928">
    <property type="entry name" value="6-hairpin_glycosidase_sf"/>
</dbReference>
<evidence type="ECO:0000256" key="1">
    <source>
        <dbReference type="SAM" id="MobiDB-lite"/>
    </source>
</evidence>
<feature type="region of interest" description="Disordered" evidence="1">
    <location>
        <begin position="225"/>
        <end position="251"/>
    </location>
</feature>
<dbReference type="Pfam" id="PF22422">
    <property type="entry name" value="MGH1-like_GH"/>
    <property type="match status" value="2"/>
</dbReference>
<dbReference type="PANTHER" id="PTHR10412">
    <property type="entry name" value="MANNOSYL-OLIGOSACCHARIDE GLUCOSIDASE"/>
    <property type="match status" value="1"/>
</dbReference>
<reference evidence="3 4" key="1">
    <citation type="submission" date="2023-12" db="EMBL/GenBank/DDBJ databases">
        <title>Baltic Sea Cyanobacteria.</title>
        <authorList>
            <person name="Delbaje E."/>
            <person name="Fewer D.P."/>
            <person name="Shishido T.K."/>
        </authorList>
    </citation>
    <scope>NUCLEOTIDE SEQUENCE [LARGE SCALE GENOMIC DNA]</scope>
    <source>
        <strain evidence="3 4">UHCC 0139</strain>
    </source>
</reference>
<dbReference type="RefSeq" id="WP_323304099.1">
    <property type="nucleotide sequence ID" value="NZ_JAYGHX010000001.1"/>
</dbReference>
<dbReference type="InterPro" id="IPR004888">
    <property type="entry name" value="Glycoside_hydrolase_63"/>
</dbReference>
<feature type="compositionally biased region" description="Basic and acidic residues" evidence="1">
    <location>
        <begin position="12"/>
        <end position="22"/>
    </location>
</feature>
<evidence type="ECO:0000259" key="2">
    <source>
        <dbReference type="Pfam" id="PF22422"/>
    </source>
</evidence>
<dbReference type="SUPFAM" id="SSF48208">
    <property type="entry name" value="Six-hairpin glycosidases"/>
    <property type="match status" value="1"/>
</dbReference>
<gene>
    <name evidence="3" type="ORF">VB738_01750</name>
</gene>
<protein>
    <submittedName>
        <fullName evidence="3">Glucosidase</fullName>
    </submittedName>
</protein>
<proteinExistence type="predicted"/>
<sequence length="938" mass="105900">MAAESPEGEAAAAERERLAADDRREARWRRWGPYLSDRQWGTVREDYSADGNAWEHFPFEQARSRAYRWGEDGLLGVCDNHQRLCFALALWNGRDPFLKERLFGLSGPQGNHGEDVKEIYFHRDSTPSHSWMTALYRYPHGRFPYEELVGENGRRGRDDPEYELLDTGIFAGDRFCDVQVDYAKGAPDDLLIRLRVTNRGPDPHTLHLLPTLWFRNTWSWGGDEPRPSIRPVPPEPQAQDAPTASGPSRPVPWRTLAATHPAMGAFWFHAEQLAAAPEGSEGGQPELLVTDNETNARRLFGAANAGPYVKDGINDRVVAGARDAVNPEGIGTKASLHYVLPLAAGETREVRLRLVDRRLTEDPLGAGFEAICQRRQREADAFYAGLHPAGLPPERRELQRQAFAGLLWSKQTYLFVIRDWLAGDPATPPPPARRHGRNHLWQHLHADDVLSMPDGWEYPWFAAWDLAFHCVPLALVDPGFAKHQLDLLTREWYMHPNGQLPAYEWAFGDVNPPVHAWATWQVYSLEKRATGRGDRPFLERVFQKLLLNFTWWVNRKDAEGNNIFQGGFLGLDNIGVFDRSAPLPTGGFIEQADGTSWMGMFCLNMLSISLELAEENPVYEDMATKFFEHFLYIAAAMNASGSDGGHHLWDDGDGFFHDVLHLPDGQRLPLKIRSMVGLIPLFAIAILEPEVLERLPAFRARLEWFIQHRPDLKVNVACMETRGQKARRLLALTYLSPNRFVAEDRFRRILKRLFDPAEFLGDHGIRSLSRHHADHPYVFRFEGREHRVGYEPAESRSGLFGGNSNWRGPVWFPVNHLLIEALQQFHRYAGDGFRVECPTGSGQWLSLQQAAGLISERLVGLFLPRPGEPPPAYGATAAFLTDADGQRLHLFHEYFHGDDGTGLGASHQTGWTGLVAQLIQDHGLHTAGETSDADQPPR</sequence>
<evidence type="ECO:0000313" key="4">
    <source>
        <dbReference type="Proteomes" id="UP001304461"/>
    </source>
</evidence>
<feature type="domain" description="Mannosylglycerate hydrolase MGH1-like glycoside hydrolase" evidence="2">
    <location>
        <begin position="739"/>
        <end position="909"/>
    </location>
</feature>
<organism evidence="3 4">
    <name type="scientific">Cyanobium gracile UHCC 0139</name>
    <dbReference type="NCBI Taxonomy" id="3110308"/>
    <lineage>
        <taxon>Bacteria</taxon>
        <taxon>Bacillati</taxon>
        <taxon>Cyanobacteriota</taxon>
        <taxon>Cyanophyceae</taxon>
        <taxon>Synechococcales</taxon>
        <taxon>Prochlorococcaceae</taxon>
        <taxon>Cyanobium</taxon>
    </lineage>
</organism>
<evidence type="ECO:0000313" key="3">
    <source>
        <dbReference type="EMBL" id="MEA5389975.1"/>
    </source>
</evidence>
<comment type="caution">
    <text evidence="3">The sequence shown here is derived from an EMBL/GenBank/DDBJ whole genome shotgun (WGS) entry which is preliminary data.</text>
</comment>
<dbReference type="Proteomes" id="UP001304461">
    <property type="component" value="Unassembled WGS sequence"/>
</dbReference>
<accession>A0ABU5RQD9</accession>
<dbReference type="PANTHER" id="PTHR10412:SF10">
    <property type="entry name" value="GLYCOSYL HYDROLASE FAMILY 63 C-TERMINAL DOMAIN-CONTAINING PROTEIN"/>
    <property type="match status" value="1"/>
</dbReference>
<feature type="region of interest" description="Disordered" evidence="1">
    <location>
        <begin position="1"/>
        <end position="22"/>
    </location>
</feature>
<name>A0ABU5RQD9_9CYAN</name>
<dbReference type="InterPro" id="IPR012341">
    <property type="entry name" value="6hp_glycosidase-like_sf"/>
</dbReference>
<dbReference type="Gene3D" id="1.50.10.10">
    <property type="match status" value="2"/>
</dbReference>
<feature type="domain" description="Mannosylglycerate hydrolase MGH1-like glycoside hydrolase" evidence="2">
    <location>
        <begin position="458"/>
        <end position="561"/>
    </location>
</feature>
<keyword evidence="4" id="KW-1185">Reference proteome</keyword>
<feature type="compositionally biased region" description="Low complexity" evidence="1">
    <location>
        <begin position="1"/>
        <end position="11"/>
    </location>
</feature>
<dbReference type="EMBL" id="JAYGHX010000001">
    <property type="protein sequence ID" value="MEA5389975.1"/>
    <property type="molecule type" value="Genomic_DNA"/>
</dbReference>
<dbReference type="InterPro" id="IPR054491">
    <property type="entry name" value="MGH1-like_GH"/>
</dbReference>